<dbReference type="Gene3D" id="3.30.1380.10">
    <property type="match status" value="1"/>
</dbReference>
<dbReference type="GO" id="GO:0046872">
    <property type="term" value="F:metal ion binding"/>
    <property type="evidence" value="ECO:0007669"/>
    <property type="project" value="UniProtKB-KW"/>
</dbReference>
<evidence type="ECO:0000256" key="11">
    <source>
        <dbReference type="ARBA" id="ARBA00093666"/>
    </source>
</evidence>
<keyword evidence="6" id="KW-0378">Hydrolase</keyword>
<evidence type="ECO:0000256" key="5">
    <source>
        <dbReference type="ARBA" id="ARBA00022729"/>
    </source>
</evidence>
<evidence type="ECO:0000256" key="9">
    <source>
        <dbReference type="ARBA" id="ARBA00023316"/>
    </source>
</evidence>
<evidence type="ECO:0000256" key="10">
    <source>
        <dbReference type="ARBA" id="ARBA00093448"/>
    </source>
</evidence>
<evidence type="ECO:0000256" key="8">
    <source>
        <dbReference type="ARBA" id="ARBA00023049"/>
    </source>
</evidence>
<dbReference type="InterPro" id="IPR010275">
    <property type="entry name" value="MepK"/>
</dbReference>
<keyword evidence="5" id="KW-0732">Signal</keyword>
<evidence type="ECO:0000313" key="13">
    <source>
        <dbReference type="Proteomes" id="UP000254889"/>
    </source>
</evidence>
<protein>
    <recommendedName>
        <fullName evidence="11">Murein endopeptidase K</fullName>
    </recommendedName>
</protein>
<dbReference type="KEGG" id="ptaw:DW352_23255"/>
<dbReference type="EMBL" id="CP031417">
    <property type="protein sequence ID" value="AXK83176.1"/>
    <property type="molecule type" value="Genomic_DNA"/>
</dbReference>
<keyword evidence="9" id="KW-0961">Cell wall biogenesis/degradation</keyword>
<name>A0A346A1X9_9HYPH</name>
<evidence type="ECO:0000256" key="2">
    <source>
        <dbReference type="ARBA" id="ARBA00004776"/>
    </source>
</evidence>
<keyword evidence="3" id="KW-0645">Protease</keyword>
<keyword evidence="8" id="KW-0482">Metalloprotease</keyword>
<sequence>MSVSAARRLKTTTFLISVRLSLAGLVIVGGSSALQTAIAEGDTRTLSFHHLHTNEDITITFKRNGRYDEAALKKLNWFMRDWRKNEDVRMDPHLFDLLWEAYREAGATQPIQVICGYRSPATNAMLRARSSGVAEVSQHSAGNAMDFFIPGVPLAKIREIGLRMQRGGVGFYPTSGSPFVHMDTGTVRHWPRMTYAQLEKVFPDGRTVHVASDGRPLPGYALALADVERRGNTPNRVSLEAAHSAGAITAQQEAEATSIAAANKQQPTRSLFAGLFGSGKTNTEEADDKAASTTVVKSTRARTVVASAAPPKPVATERIVPLPAARPQMPVDVASAEPQQASYQTASASFDNRGVWPAVVNQTASGNASPFMVADATGSTPPLAYAAPDSEPAPMPRTRPMGRTAPHVARNAPALLTQTADATAKAPLLVAGTQNPDSPWLRAAMLTPSVSAVMRATQSGTFDPRPLQYLLHKPNDALTMSFSADPSGGVFADRFSGAAVVFVETTTFVSAKTAALR</sequence>
<dbReference type="OrthoDB" id="9782994at2"/>
<dbReference type="GO" id="GO:0008237">
    <property type="term" value="F:metallopeptidase activity"/>
    <property type="evidence" value="ECO:0007669"/>
    <property type="project" value="UniProtKB-KW"/>
</dbReference>
<dbReference type="GO" id="GO:0071555">
    <property type="term" value="P:cell wall organization"/>
    <property type="evidence" value="ECO:0007669"/>
    <property type="project" value="UniProtKB-KW"/>
</dbReference>
<organism evidence="12 13">
    <name type="scientific">Pseudolabrys taiwanensis</name>
    <dbReference type="NCBI Taxonomy" id="331696"/>
    <lineage>
        <taxon>Bacteria</taxon>
        <taxon>Pseudomonadati</taxon>
        <taxon>Pseudomonadota</taxon>
        <taxon>Alphaproteobacteria</taxon>
        <taxon>Hyphomicrobiales</taxon>
        <taxon>Xanthobacteraceae</taxon>
        <taxon>Pseudolabrys</taxon>
    </lineage>
</organism>
<comment type="similarity">
    <text evidence="10">Belongs to the peptidase M15 family.</text>
</comment>
<dbReference type="SUPFAM" id="SSF55166">
    <property type="entry name" value="Hedgehog/DD-peptidase"/>
    <property type="match status" value="1"/>
</dbReference>
<dbReference type="InterPro" id="IPR009045">
    <property type="entry name" value="Zn_M74/Hedgehog-like"/>
</dbReference>
<dbReference type="CDD" id="cd14844">
    <property type="entry name" value="Zn-DD-carboxypeptidase_like"/>
    <property type="match status" value="1"/>
</dbReference>
<keyword evidence="13" id="KW-1185">Reference proteome</keyword>
<dbReference type="PANTHER" id="PTHR37425">
    <property type="match status" value="1"/>
</dbReference>
<reference evidence="12 13" key="1">
    <citation type="submission" date="2018-07" db="EMBL/GenBank/DDBJ databases">
        <authorList>
            <person name="Quirk P.G."/>
            <person name="Krulwich T.A."/>
        </authorList>
    </citation>
    <scope>NUCLEOTIDE SEQUENCE [LARGE SCALE GENOMIC DNA]</scope>
    <source>
        <strain evidence="12 13">CC-BB4</strain>
    </source>
</reference>
<evidence type="ECO:0000256" key="3">
    <source>
        <dbReference type="ARBA" id="ARBA00022670"/>
    </source>
</evidence>
<keyword evidence="4" id="KW-0479">Metal-binding</keyword>
<dbReference type="Pfam" id="PF05951">
    <property type="entry name" value="Peptidase_M15_2"/>
    <property type="match status" value="1"/>
</dbReference>
<comment type="pathway">
    <text evidence="2">Cell wall biogenesis; cell wall polysaccharide biosynthesis.</text>
</comment>
<proteinExistence type="inferred from homology"/>
<dbReference type="RefSeq" id="WP_115693555.1">
    <property type="nucleotide sequence ID" value="NZ_CP031417.1"/>
</dbReference>
<accession>A0A346A1X9</accession>
<evidence type="ECO:0000256" key="6">
    <source>
        <dbReference type="ARBA" id="ARBA00022801"/>
    </source>
</evidence>
<dbReference type="AlphaFoldDB" id="A0A346A1X9"/>
<dbReference type="Proteomes" id="UP000254889">
    <property type="component" value="Chromosome"/>
</dbReference>
<keyword evidence="7" id="KW-0862">Zinc</keyword>
<evidence type="ECO:0000313" key="12">
    <source>
        <dbReference type="EMBL" id="AXK83176.1"/>
    </source>
</evidence>
<gene>
    <name evidence="12" type="ORF">DW352_23255</name>
</gene>
<evidence type="ECO:0000256" key="4">
    <source>
        <dbReference type="ARBA" id="ARBA00022723"/>
    </source>
</evidence>
<dbReference type="GO" id="GO:0006508">
    <property type="term" value="P:proteolysis"/>
    <property type="evidence" value="ECO:0007669"/>
    <property type="project" value="UniProtKB-KW"/>
</dbReference>
<evidence type="ECO:0000256" key="1">
    <source>
        <dbReference type="ARBA" id="ARBA00001947"/>
    </source>
</evidence>
<evidence type="ECO:0000256" key="7">
    <source>
        <dbReference type="ARBA" id="ARBA00022833"/>
    </source>
</evidence>
<comment type="cofactor">
    <cofactor evidence="1">
        <name>Zn(2+)</name>
        <dbReference type="ChEBI" id="CHEBI:29105"/>
    </cofactor>
</comment>
<dbReference type="PANTHER" id="PTHR37425:SF1">
    <property type="entry name" value="OUTER MEMBRANE PROTEIN"/>
    <property type="match status" value="1"/>
</dbReference>